<evidence type="ECO:0000256" key="2">
    <source>
        <dbReference type="ARBA" id="ARBA00022692"/>
    </source>
</evidence>
<organism evidence="6 7">
    <name type="scientific">Sphingobium naphthae</name>
    <dbReference type="NCBI Taxonomy" id="1886786"/>
    <lineage>
        <taxon>Bacteria</taxon>
        <taxon>Pseudomonadati</taxon>
        <taxon>Pseudomonadota</taxon>
        <taxon>Alphaproteobacteria</taxon>
        <taxon>Sphingomonadales</taxon>
        <taxon>Sphingomonadaceae</taxon>
        <taxon>Sphingobium</taxon>
    </lineage>
</organism>
<gene>
    <name evidence="6" type="ORF">O0R41_02645</name>
</gene>
<evidence type="ECO:0000256" key="4">
    <source>
        <dbReference type="ARBA" id="ARBA00023136"/>
    </source>
</evidence>
<keyword evidence="2 5" id="KW-0812">Transmembrane</keyword>
<accession>A0ABU3ZSK8</accession>
<keyword evidence="7" id="KW-1185">Reference proteome</keyword>
<evidence type="ECO:0000256" key="5">
    <source>
        <dbReference type="SAM" id="Phobius"/>
    </source>
</evidence>
<dbReference type="RefSeq" id="WP_317515676.1">
    <property type="nucleotide sequence ID" value="NZ_JAPTHD010000001.1"/>
</dbReference>
<comment type="subcellular location">
    <subcellularLocation>
        <location evidence="1">Membrane</location>
        <topology evidence="1">Multi-pass membrane protein</topology>
    </subcellularLocation>
</comment>
<keyword evidence="3 5" id="KW-1133">Transmembrane helix</keyword>
<feature type="transmembrane region" description="Helical" evidence="5">
    <location>
        <begin position="12"/>
        <end position="34"/>
    </location>
</feature>
<evidence type="ECO:0000256" key="3">
    <source>
        <dbReference type="ARBA" id="ARBA00022989"/>
    </source>
</evidence>
<keyword evidence="4 5" id="KW-0472">Membrane</keyword>
<feature type="transmembrane region" description="Helical" evidence="5">
    <location>
        <begin position="101"/>
        <end position="118"/>
    </location>
</feature>
<feature type="transmembrane region" description="Helical" evidence="5">
    <location>
        <begin position="46"/>
        <end position="66"/>
    </location>
</feature>
<name>A0ABU3ZSK8_9SPHN</name>
<proteinExistence type="predicted"/>
<dbReference type="InterPro" id="IPR032808">
    <property type="entry name" value="DoxX"/>
</dbReference>
<comment type="caution">
    <text evidence="6">The sequence shown here is derived from an EMBL/GenBank/DDBJ whole genome shotgun (WGS) entry which is preliminary data.</text>
</comment>
<dbReference type="Pfam" id="PF13564">
    <property type="entry name" value="DoxX_2"/>
    <property type="match status" value="1"/>
</dbReference>
<reference evidence="7" key="1">
    <citation type="journal article" date="2022" name="J Environ Chem Eng">
        <title>Biodegradation of petroleum oil using a constructed nonpathogenic and heavy metal-tolerant bacterial consortium isolated from marine sponges.</title>
        <authorList>
            <person name="Dechsakulwatana C."/>
            <person name="Rungsihiranrut A."/>
            <person name="Muangchinda C."/>
            <person name="Ningthoujam R."/>
            <person name="Klankeo P."/>
            <person name="Pinyakong O."/>
        </authorList>
    </citation>
    <scope>NUCLEOTIDE SEQUENCE [LARGE SCALE GENOMIC DNA]</scope>
    <source>
        <strain evidence="7">MO2-4</strain>
    </source>
</reference>
<dbReference type="Proteomes" id="UP001185984">
    <property type="component" value="Unassembled WGS sequence"/>
</dbReference>
<sequence length="124" mass="13302">MTTLARSSPIRIVQLVLQGLVALIFLVAGLLNLTGAMTEEMMRLGYPGYFMTLIGIAYLIGVLCLYQSGLAFLQEWAFGAMAVTLVGAAGSHLAIGDPITRAAPAIVTLILLLAAYALRHRLRR</sequence>
<feature type="transmembrane region" description="Helical" evidence="5">
    <location>
        <begin position="78"/>
        <end position="95"/>
    </location>
</feature>
<dbReference type="EMBL" id="JAPTHD010000001">
    <property type="protein sequence ID" value="MDV5822500.1"/>
    <property type="molecule type" value="Genomic_DNA"/>
</dbReference>
<evidence type="ECO:0000313" key="6">
    <source>
        <dbReference type="EMBL" id="MDV5822500.1"/>
    </source>
</evidence>
<evidence type="ECO:0000313" key="7">
    <source>
        <dbReference type="Proteomes" id="UP001185984"/>
    </source>
</evidence>
<protein>
    <submittedName>
        <fullName evidence="6">DoxX family protein</fullName>
    </submittedName>
</protein>
<evidence type="ECO:0000256" key="1">
    <source>
        <dbReference type="ARBA" id="ARBA00004141"/>
    </source>
</evidence>